<dbReference type="InterPro" id="IPR010213">
    <property type="entry name" value="TF_NusA"/>
</dbReference>
<evidence type="ECO:0000259" key="8">
    <source>
        <dbReference type="PROSITE" id="PS50126"/>
    </source>
</evidence>
<comment type="caution">
    <text evidence="9">The sequence shown here is derived from an EMBL/GenBank/DDBJ whole genome shotgun (WGS) entry which is preliminary data.</text>
</comment>
<dbReference type="Gene3D" id="2.40.50.140">
    <property type="entry name" value="Nucleic acid-binding proteins"/>
    <property type="match status" value="1"/>
</dbReference>
<evidence type="ECO:0000256" key="5">
    <source>
        <dbReference type="ARBA" id="ARBA00023015"/>
    </source>
</evidence>
<gene>
    <name evidence="7 9" type="primary">nusA</name>
    <name evidence="9" type="ORF">D3P05_03275</name>
</gene>
<evidence type="ECO:0000256" key="7">
    <source>
        <dbReference type="HAMAP-Rule" id="MF_00945"/>
    </source>
</evidence>
<feature type="domain" description="S1 motif" evidence="8">
    <location>
        <begin position="143"/>
        <end position="207"/>
    </location>
</feature>
<reference evidence="10" key="1">
    <citation type="submission" date="2018-09" db="EMBL/GenBank/DDBJ databases">
        <title>Paracoccus onubensis nov. sp. a moderate halophilic bacterium isolated from Gruta de las Maravillas (Aracena, Spain).</title>
        <authorList>
            <person name="Jurado V."/>
            <person name="Gutierrez-Patricio S."/>
            <person name="Gonzalez-Pimentel J.L."/>
            <person name="Miller A.Z."/>
            <person name="Laiz L."/>
            <person name="Saiz-Jimenez C."/>
        </authorList>
    </citation>
    <scope>NUCLEOTIDE SEQUENCE [LARGE SCALE GENOMIC DNA]</scope>
    <source>
        <strain evidence="10">DSM 26381</strain>
    </source>
</reference>
<dbReference type="PANTHER" id="PTHR22648">
    <property type="entry name" value="TRANSCRIPTION TERMINATION FACTOR NUSA"/>
    <property type="match status" value="1"/>
</dbReference>
<dbReference type="SMART" id="SM00316">
    <property type="entry name" value="S1"/>
    <property type="match status" value="1"/>
</dbReference>
<dbReference type="Gene3D" id="3.30.1480.10">
    <property type="entry name" value="NusA, N-terminal domain"/>
    <property type="match status" value="1"/>
</dbReference>
<dbReference type="InterPro" id="IPR004087">
    <property type="entry name" value="KH_dom"/>
</dbReference>
<evidence type="ECO:0000256" key="2">
    <source>
        <dbReference type="ARBA" id="ARBA00022490"/>
    </source>
</evidence>
<dbReference type="CDD" id="cd02134">
    <property type="entry name" value="KH-II_NusA_rpt1"/>
    <property type="match status" value="1"/>
</dbReference>
<dbReference type="InterPro" id="IPR009019">
    <property type="entry name" value="KH_sf_prok-type"/>
</dbReference>
<keyword evidence="1 7" id="KW-0806">Transcription termination</keyword>
<dbReference type="NCBIfam" id="TIGR01954">
    <property type="entry name" value="nusA_Cterm_rpt"/>
    <property type="match status" value="1"/>
</dbReference>
<dbReference type="Pfam" id="PF26594">
    <property type="entry name" value="KH_NusA_2nd"/>
    <property type="match status" value="1"/>
</dbReference>
<keyword evidence="2 7" id="KW-0963">Cytoplasm</keyword>
<comment type="function">
    <text evidence="7">Participates in both transcription termination and antitermination.</text>
</comment>
<evidence type="ECO:0000313" key="9">
    <source>
        <dbReference type="EMBL" id="RJL20466.1"/>
    </source>
</evidence>
<dbReference type="Pfam" id="PF13184">
    <property type="entry name" value="KH_NusA_1st"/>
    <property type="match status" value="1"/>
</dbReference>
<dbReference type="HAMAP" id="MF_00945_B">
    <property type="entry name" value="NusA_B"/>
    <property type="match status" value="1"/>
</dbReference>
<dbReference type="NCBIfam" id="TIGR01953">
    <property type="entry name" value="NusA"/>
    <property type="match status" value="1"/>
</dbReference>
<dbReference type="Proteomes" id="UP000283587">
    <property type="component" value="Unassembled WGS sequence"/>
</dbReference>
<name>A0A419AB19_9RHOB</name>
<dbReference type="PROSITE" id="PS50084">
    <property type="entry name" value="KH_TYPE_1"/>
    <property type="match status" value="1"/>
</dbReference>
<dbReference type="OrthoDB" id="9807233at2"/>
<evidence type="ECO:0000256" key="4">
    <source>
        <dbReference type="ARBA" id="ARBA00022884"/>
    </source>
</evidence>
<dbReference type="InterPro" id="IPR012340">
    <property type="entry name" value="NA-bd_OB-fold"/>
</dbReference>
<dbReference type="InterPro" id="IPR030842">
    <property type="entry name" value="TF_NusA_bacterial"/>
</dbReference>
<dbReference type="AlphaFoldDB" id="A0A419AB19"/>
<dbReference type="GO" id="GO:0006353">
    <property type="term" value="P:DNA-templated transcription termination"/>
    <property type="evidence" value="ECO:0007669"/>
    <property type="project" value="UniProtKB-UniRule"/>
</dbReference>
<keyword evidence="5 7" id="KW-0805">Transcription regulation</keyword>
<dbReference type="PANTHER" id="PTHR22648:SF0">
    <property type="entry name" value="TRANSCRIPTION TERMINATION_ANTITERMINATION PROTEIN NUSA"/>
    <property type="match status" value="1"/>
</dbReference>
<dbReference type="CDD" id="cd22529">
    <property type="entry name" value="KH-II_NusA_rpt2"/>
    <property type="match status" value="1"/>
</dbReference>
<dbReference type="InterPro" id="IPR003029">
    <property type="entry name" value="S1_domain"/>
</dbReference>
<dbReference type="GO" id="GO:0003723">
    <property type="term" value="F:RNA binding"/>
    <property type="evidence" value="ECO:0007669"/>
    <property type="project" value="UniProtKB-UniRule"/>
</dbReference>
<dbReference type="InterPro" id="IPR036555">
    <property type="entry name" value="NusA_N_sf"/>
</dbReference>
<dbReference type="SUPFAM" id="SSF69705">
    <property type="entry name" value="Transcription factor NusA, N-terminal domain"/>
    <property type="match status" value="1"/>
</dbReference>
<dbReference type="InterPro" id="IPR013735">
    <property type="entry name" value="TF_NusA_N"/>
</dbReference>
<proteinExistence type="inferred from homology"/>
<dbReference type="GO" id="GO:0003700">
    <property type="term" value="F:DNA-binding transcription factor activity"/>
    <property type="evidence" value="ECO:0007669"/>
    <property type="project" value="InterPro"/>
</dbReference>
<dbReference type="PROSITE" id="PS50126">
    <property type="entry name" value="S1"/>
    <property type="match status" value="1"/>
</dbReference>
<keyword evidence="10" id="KW-1185">Reference proteome</keyword>
<dbReference type="SUPFAM" id="SSF50249">
    <property type="entry name" value="Nucleic acid-binding proteins"/>
    <property type="match status" value="1"/>
</dbReference>
<evidence type="ECO:0000313" key="10">
    <source>
        <dbReference type="Proteomes" id="UP000283587"/>
    </source>
</evidence>
<organism evidence="9 10">
    <name type="scientific">Paracoccus siganidrum</name>
    <dbReference type="NCBI Taxonomy" id="1276757"/>
    <lineage>
        <taxon>Bacteria</taxon>
        <taxon>Pseudomonadati</taxon>
        <taxon>Pseudomonadota</taxon>
        <taxon>Alphaproteobacteria</taxon>
        <taxon>Rhodobacterales</taxon>
        <taxon>Paracoccaceae</taxon>
        <taxon>Paracoccus</taxon>
    </lineage>
</organism>
<keyword evidence="6 7" id="KW-0804">Transcription</keyword>
<dbReference type="GO" id="GO:0000166">
    <property type="term" value="F:nucleotide binding"/>
    <property type="evidence" value="ECO:0007669"/>
    <property type="project" value="InterPro"/>
</dbReference>
<dbReference type="FunFam" id="3.30.300.20:FF:000005">
    <property type="entry name" value="Transcription termination/antitermination protein NusA"/>
    <property type="match status" value="1"/>
</dbReference>
<dbReference type="Pfam" id="PF08529">
    <property type="entry name" value="NusA_N"/>
    <property type="match status" value="1"/>
</dbReference>
<dbReference type="FunFam" id="3.30.300.20:FF:000002">
    <property type="entry name" value="Transcription termination/antitermination protein NusA"/>
    <property type="match status" value="1"/>
</dbReference>
<dbReference type="GO" id="GO:0005829">
    <property type="term" value="C:cytosol"/>
    <property type="evidence" value="ECO:0007669"/>
    <property type="project" value="TreeGrafter"/>
</dbReference>
<comment type="similarity">
    <text evidence="7">Belongs to the NusA family.</text>
</comment>
<keyword evidence="4 7" id="KW-0694">RNA-binding</keyword>
<dbReference type="InterPro" id="IPR025249">
    <property type="entry name" value="TF_NusA_KH_1st"/>
</dbReference>
<dbReference type="SMART" id="SM00322">
    <property type="entry name" value="KH"/>
    <property type="match status" value="2"/>
</dbReference>
<dbReference type="InterPro" id="IPR010214">
    <property type="entry name" value="Tscrpt_termin_fac_NusA_C_rpt"/>
</dbReference>
<evidence type="ECO:0000256" key="6">
    <source>
        <dbReference type="ARBA" id="ARBA00023163"/>
    </source>
</evidence>
<dbReference type="InterPro" id="IPR058582">
    <property type="entry name" value="KH_NusA_2nd"/>
</dbReference>
<dbReference type="RefSeq" id="WP_119896751.1">
    <property type="nucleotide sequence ID" value="NZ_QNRC01000004.1"/>
</dbReference>
<evidence type="ECO:0000256" key="1">
    <source>
        <dbReference type="ARBA" id="ARBA00022472"/>
    </source>
</evidence>
<accession>A0A419AB19</accession>
<dbReference type="FunFam" id="2.40.50.140:FF:000058">
    <property type="entry name" value="Transcription termination/antitermination protein NusA"/>
    <property type="match status" value="1"/>
</dbReference>
<dbReference type="SUPFAM" id="SSF54814">
    <property type="entry name" value="Prokaryotic type KH domain (KH-domain type II)"/>
    <property type="match status" value="2"/>
</dbReference>
<dbReference type="GO" id="GO:0031564">
    <property type="term" value="P:transcription antitermination"/>
    <property type="evidence" value="ECO:0007669"/>
    <property type="project" value="UniProtKB-UniRule"/>
</dbReference>
<dbReference type="EMBL" id="QZEW01000010">
    <property type="protein sequence ID" value="RJL20466.1"/>
    <property type="molecule type" value="Genomic_DNA"/>
</dbReference>
<dbReference type="Gene3D" id="1.10.150.20">
    <property type="entry name" value="5' to 3' exonuclease, C-terminal subdomain"/>
    <property type="match status" value="2"/>
</dbReference>
<dbReference type="SUPFAM" id="SSF47794">
    <property type="entry name" value="Rad51 N-terminal domain-like"/>
    <property type="match status" value="1"/>
</dbReference>
<dbReference type="Pfam" id="PF14520">
    <property type="entry name" value="HHH_5"/>
    <property type="match status" value="1"/>
</dbReference>
<dbReference type="InterPro" id="IPR010995">
    <property type="entry name" value="DNA_repair_Rad51/TF_NusA_a-hlx"/>
</dbReference>
<keyword evidence="3 7" id="KW-0889">Transcription antitermination</keyword>
<dbReference type="InterPro" id="IPR015946">
    <property type="entry name" value="KH_dom-like_a/b"/>
</dbReference>
<comment type="subcellular location">
    <subcellularLocation>
        <location evidence="7">Cytoplasm</location>
    </subcellularLocation>
</comment>
<sequence>MAITSANQLELLQTAEAVAREKMIEPELVIEAMEDSLARAAKSRYGSEMDIRVKIDRKTGHATFTRVRTVVEDDAVENYQAELTVEQARPYLDDPKVGDVIVDEVPPVELGRIAAQSAKQVILQRVREAERDRQYEEFKDRAGTIINGVVKREEYGNIIVDVGRGEAILRRNEKIGRESYRPNDRIRAYVKDVRREARGPQIFLSRTDPQFMAELFKMEVPEIYDGVIEIKAVARDPGSRAKIAVISYDNSIDPVGACVGMRGSRVQAVVGELQGEKIDIIPWNEDQATFLVNALQPAEVSKVVIDEDGGRIEVVVPDEQLSLAIGRRGQNVRLASQLTGLDIDILTEEEESKRRQAEFNARTQLFMDALDLDEFFAQLLVAEGFTDLEEVAYVELDELLSIEGVDEGTAEELQARARDVLEARNKAALENARALGVEDSLVDFDGLSPQMVEALAKDGIKTLEDFATCADWELAGGWTTVDGQRVKDEGLLEPFDVSLEEAQNMVMTARVMLGWVDPTELGAEAGDETGEGDDQEAGA</sequence>
<protein>
    <recommendedName>
        <fullName evidence="7">Transcription termination/antitermination protein NusA</fullName>
    </recommendedName>
</protein>
<dbReference type="CDD" id="cd04455">
    <property type="entry name" value="S1_NusA"/>
    <property type="match status" value="1"/>
</dbReference>
<evidence type="ECO:0000256" key="3">
    <source>
        <dbReference type="ARBA" id="ARBA00022814"/>
    </source>
</evidence>
<comment type="subunit">
    <text evidence="7">Monomer. Binds directly to the core enzyme of the DNA-dependent RNA polymerase and to nascent RNA.</text>
</comment>
<dbReference type="Gene3D" id="3.30.300.20">
    <property type="match status" value="2"/>
</dbReference>